<organism evidence="2 3">
    <name type="scientific">Tilletiopsis washingtonensis</name>
    <dbReference type="NCBI Taxonomy" id="58919"/>
    <lineage>
        <taxon>Eukaryota</taxon>
        <taxon>Fungi</taxon>
        <taxon>Dikarya</taxon>
        <taxon>Basidiomycota</taxon>
        <taxon>Ustilaginomycotina</taxon>
        <taxon>Exobasidiomycetes</taxon>
        <taxon>Entylomatales</taxon>
        <taxon>Entylomatales incertae sedis</taxon>
        <taxon>Tilletiopsis</taxon>
    </lineage>
</organism>
<evidence type="ECO:0000313" key="3">
    <source>
        <dbReference type="Proteomes" id="UP000245946"/>
    </source>
</evidence>
<reference evidence="2 3" key="1">
    <citation type="journal article" date="2018" name="Mol. Biol. Evol.">
        <title>Broad Genomic Sampling Reveals a Smut Pathogenic Ancestry of the Fungal Clade Ustilaginomycotina.</title>
        <authorList>
            <person name="Kijpornyongpan T."/>
            <person name="Mondo S.J."/>
            <person name="Barry K."/>
            <person name="Sandor L."/>
            <person name="Lee J."/>
            <person name="Lipzen A."/>
            <person name="Pangilinan J."/>
            <person name="LaButti K."/>
            <person name="Hainaut M."/>
            <person name="Henrissat B."/>
            <person name="Grigoriev I.V."/>
            <person name="Spatafora J.W."/>
            <person name="Aime M.C."/>
        </authorList>
    </citation>
    <scope>NUCLEOTIDE SEQUENCE [LARGE SCALE GENOMIC DNA]</scope>
    <source>
        <strain evidence="2 3">MCA 4186</strain>
    </source>
</reference>
<accession>A0A316ZFV4</accession>
<dbReference type="OrthoDB" id="539398at2759"/>
<dbReference type="SUPFAM" id="SSF50475">
    <property type="entry name" value="FMN-binding split barrel"/>
    <property type="match status" value="1"/>
</dbReference>
<dbReference type="EMBL" id="KZ819286">
    <property type="protein sequence ID" value="PWN99914.1"/>
    <property type="molecule type" value="Genomic_DNA"/>
</dbReference>
<dbReference type="Gene3D" id="2.30.110.10">
    <property type="entry name" value="Electron Transport, Fmn-binding Protein, Chain A"/>
    <property type="match status" value="1"/>
</dbReference>
<proteinExistence type="predicted"/>
<sequence length="355" mass="38659">MRRLRAAAARRGAPHSARRRAPRARLTLVSVTRPPRALHLASQPQQPQLLPSSMGKFYDTIPTSLIPWLAAQPLFFVATAPLAGGNVNCSPKATEENGRVLLHVLDERRVRYLDLTGSGNETLSHLREEGNGRITVMWLNLVEGAPRIVRIFGKGTVHERMDPQSAFSRLAPPEAQLPVGVRALIDIELHMCSTSCGYTIPIYAPVRARRALEEFAHRQVGSPPAPEHEGVVHNGLGSYWIKNNTLSVDGLPGLASFQIHASESEQVRLLERRQLWDRKAPPAIEPGAVSDPPWPAAKAPPPAVASQRRPSLLSACLLALVIGLASDLPSEATFLVRSCIRAAVALAVMQLMSRA</sequence>
<dbReference type="AlphaFoldDB" id="A0A316ZFV4"/>
<keyword evidence="3" id="KW-1185">Reference proteome</keyword>
<feature type="compositionally biased region" description="Basic residues" evidence="1">
    <location>
        <begin position="12"/>
        <end position="21"/>
    </location>
</feature>
<dbReference type="GeneID" id="37269172"/>
<dbReference type="STRING" id="58919.A0A316ZFV4"/>
<evidence type="ECO:0008006" key="4">
    <source>
        <dbReference type="Google" id="ProtNLM"/>
    </source>
</evidence>
<name>A0A316ZFV4_9BASI</name>
<dbReference type="PANTHER" id="PTHR39336:SF3">
    <property type="entry name" value="PYRIDOXAMINE PHOSPHATE OXIDASE"/>
    <property type="match status" value="1"/>
</dbReference>
<dbReference type="InterPro" id="IPR012349">
    <property type="entry name" value="Split_barrel_FMN-bd"/>
</dbReference>
<feature type="region of interest" description="Disordered" evidence="1">
    <location>
        <begin position="1"/>
        <end position="21"/>
    </location>
</feature>
<gene>
    <name evidence="2" type="ORF">FA09DRAFT_328060</name>
</gene>
<feature type="compositionally biased region" description="Low complexity" evidence="1">
    <location>
        <begin position="1"/>
        <end position="11"/>
    </location>
</feature>
<dbReference type="RefSeq" id="XP_025600193.1">
    <property type="nucleotide sequence ID" value="XM_025741628.1"/>
</dbReference>
<dbReference type="Proteomes" id="UP000245946">
    <property type="component" value="Unassembled WGS sequence"/>
</dbReference>
<evidence type="ECO:0000256" key="1">
    <source>
        <dbReference type="SAM" id="MobiDB-lite"/>
    </source>
</evidence>
<protein>
    <recommendedName>
        <fullName evidence="4">Pyridoxamine 5'-phosphate oxidase putative domain-containing protein</fullName>
    </recommendedName>
</protein>
<evidence type="ECO:0000313" key="2">
    <source>
        <dbReference type="EMBL" id="PWN99914.1"/>
    </source>
</evidence>
<dbReference type="PANTHER" id="PTHR39336">
    <property type="entry name" value="PYRIDOXAMINE PHOSPHATE OXIDASE FAMILY PROTEIN (AFU_ORTHOLOGUE AFUA_6G11440)"/>
    <property type="match status" value="1"/>
</dbReference>